<feature type="compositionally biased region" description="Polar residues" evidence="1">
    <location>
        <begin position="53"/>
        <end position="62"/>
    </location>
</feature>
<gene>
    <name evidence="2" type="ORF">EVAR_79691_1</name>
</gene>
<evidence type="ECO:0000313" key="3">
    <source>
        <dbReference type="Proteomes" id="UP000299102"/>
    </source>
</evidence>
<proteinExistence type="predicted"/>
<reference evidence="2 3" key="1">
    <citation type="journal article" date="2019" name="Commun. Biol.">
        <title>The bagworm genome reveals a unique fibroin gene that provides high tensile strength.</title>
        <authorList>
            <person name="Kono N."/>
            <person name="Nakamura H."/>
            <person name="Ohtoshi R."/>
            <person name="Tomita M."/>
            <person name="Numata K."/>
            <person name="Arakawa K."/>
        </authorList>
    </citation>
    <scope>NUCLEOTIDE SEQUENCE [LARGE SCALE GENOMIC DNA]</scope>
</reference>
<dbReference type="EMBL" id="BGZK01000044">
    <property type="protein sequence ID" value="GBP11010.1"/>
    <property type="molecule type" value="Genomic_DNA"/>
</dbReference>
<evidence type="ECO:0000313" key="2">
    <source>
        <dbReference type="EMBL" id="GBP11010.1"/>
    </source>
</evidence>
<sequence length="85" mass="9596">MPEWKGRVPLTRSHCERITYGEVHAARGPGFASFGNAHNLREYRQPPVESQADAKSSIQLTRRTPAGTDRLLTDTDQLPMLFDML</sequence>
<accession>A0A4C1TBP5</accession>
<feature type="region of interest" description="Disordered" evidence="1">
    <location>
        <begin position="48"/>
        <end position="70"/>
    </location>
</feature>
<protein>
    <submittedName>
        <fullName evidence="2">Uncharacterized protein</fullName>
    </submittedName>
</protein>
<name>A0A4C1TBP5_EUMVA</name>
<keyword evidence="3" id="KW-1185">Reference proteome</keyword>
<dbReference type="AlphaFoldDB" id="A0A4C1TBP5"/>
<organism evidence="2 3">
    <name type="scientific">Eumeta variegata</name>
    <name type="common">Bagworm moth</name>
    <name type="synonym">Eumeta japonica</name>
    <dbReference type="NCBI Taxonomy" id="151549"/>
    <lineage>
        <taxon>Eukaryota</taxon>
        <taxon>Metazoa</taxon>
        <taxon>Ecdysozoa</taxon>
        <taxon>Arthropoda</taxon>
        <taxon>Hexapoda</taxon>
        <taxon>Insecta</taxon>
        <taxon>Pterygota</taxon>
        <taxon>Neoptera</taxon>
        <taxon>Endopterygota</taxon>
        <taxon>Lepidoptera</taxon>
        <taxon>Glossata</taxon>
        <taxon>Ditrysia</taxon>
        <taxon>Tineoidea</taxon>
        <taxon>Psychidae</taxon>
        <taxon>Oiketicinae</taxon>
        <taxon>Eumeta</taxon>
    </lineage>
</organism>
<evidence type="ECO:0000256" key="1">
    <source>
        <dbReference type="SAM" id="MobiDB-lite"/>
    </source>
</evidence>
<dbReference type="Proteomes" id="UP000299102">
    <property type="component" value="Unassembled WGS sequence"/>
</dbReference>
<comment type="caution">
    <text evidence="2">The sequence shown here is derived from an EMBL/GenBank/DDBJ whole genome shotgun (WGS) entry which is preliminary data.</text>
</comment>